<proteinExistence type="predicted"/>
<dbReference type="OrthoDB" id="29596at2759"/>
<reference evidence="1 2" key="1">
    <citation type="journal article" name="Sci. Rep.">
        <title>Genome-scale phylogenetic analyses confirm Olpidium as the closest living zoosporic fungus to the non-flagellated, terrestrial fungi.</title>
        <authorList>
            <person name="Chang Y."/>
            <person name="Rochon D."/>
            <person name="Sekimoto S."/>
            <person name="Wang Y."/>
            <person name="Chovatia M."/>
            <person name="Sandor L."/>
            <person name="Salamov A."/>
            <person name="Grigoriev I.V."/>
            <person name="Stajich J.E."/>
            <person name="Spatafora J.W."/>
        </authorList>
    </citation>
    <scope>NUCLEOTIDE SEQUENCE [LARGE SCALE GENOMIC DNA]</scope>
    <source>
        <strain evidence="1">S191</strain>
    </source>
</reference>
<organism evidence="1 2">
    <name type="scientific">Olpidium bornovanus</name>
    <dbReference type="NCBI Taxonomy" id="278681"/>
    <lineage>
        <taxon>Eukaryota</taxon>
        <taxon>Fungi</taxon>
        <taxon>Fungi incertae sedis</taxon>
        <taxon>Olpidiomycota</taxon>
        <taxon>Olpidiomycotina</taxon>
        <taxon>Olpidiomycetes</taxon>
        <taxon>Olpidiales</taxon>
        <taxon>Olpidiaceae</taxon>
        <taxon>Olpidium</taxon>
    </lineage>
</organism>
<gene>
    <name evidence="1" type="ORF">BJ554DRAFT_5570</name>
</gene>
<protein>
    <submittedName>
        <fullName evidence="1">Uncharacterized protein</fullName>
    </submittedName>
</protein>
<feature type="non-terminal residue" evidence="1">
    <location>
        <position position="1"/>
    </location>
</feature>
<keyword evidence="2" id="KW-1185">Reference proteome</keyword>
<dbReference type="Proteomes" id="UP000673691">
    <property type="component" value="Unassembled WGS sequence"/>
</dbReference>
<sequence>RLVPGCSGVSYGSVCATLAGIPASVVERGRECSQLLARYIPPMPLFEDSEDDSSTREGAPAMRGARAACRPYRDPFVMCDKIVKRFMTMDISVNLLEKVTVPGAPEVLLADREGLHVGHGNLGTGVHQSAHGAPRARDKHVQLAGTITPRLTFRPPTAVHGNQTVAVAPRTASTGQLLGVLHLHRGPWGVQAGLCPASCAVAFPSFAIPSASVPLAFPRQLGGLLISLTRTRFSFALMLRPQAGRETPFSSTATSRPAPVFAVVAASCFIGLTSGQPVADLCGHFYHRPTVITHHAVFFSLSSATALATPVNGGPGLCRRFDLEFILLGSARAELLGPQDVVAIFAMSAGSSARLPRPLFDRFET</sequence>
<comment type="caution">
    <text evidence="1">The sequence shown here is derived from an EMBL/GenBank/DDBJ whole genome shotgun (WGS) entry which is preliminary data.</text>
</comment>
<dbReference type="AlphaFoldDB" id="A0A8H7ZZ66"/>
<dbReference type="EMBL" id="JAEFCI010002587">
    <property type="protein sequence ID" value="KAG5462134.1"/>
    <property type="molecule type" value="Genomic_DNA"/>
</dbReference>
<evidence type="ECO:0000313" key="2">
    <source>
        <dbReference type="Proteomes" id="UP000673691"/>
    </source>
</evidence>
<accession>A0A8H7ZZ66</accession>
<name>A0A8H7ZZ66_9FUNG</name>
<evidence type="ECO:0000313" key="1">
    <source>
        <dbReference type="EMBL" id="KAG5462134.1"/>
    </source>
</evidence>